<dbReference type="AlphaFoldDB" id="A0A836BRU7"/>
<dbReference type="Proteomes" id="UP000612055">
    <property type="component" value="Unassembled WGS sequence"/>
</dbReference>
<sequence>MGLQQKLTAVLAECEGGTEYKSFADNRVPASRVSVILVALDGRDPHTVEPSAAATAASAAVPPRWRRAAGGRSSGVAATTGAAPAPPDVRPLHEHFPLGLWASSWHGVANAHNIVERLTSWKAVVAVLSVYACCALCAITRNPTPEDTAGWQLQDADPSYPPPYAMLNALHPGQMTGDNGKGWLLCPNCTEGVRTRANCWLQHVPFLPPEYVHVLCSLNAPLQMQLALVNAGAGFLANANGFFTMRLSRLQAMGGAVLSWDPAPAVRGALMAAGLQEILGWSIANNPIYTAFLSVAEQPNKDTSSPFLTCDIVAGFVSQARARGPLICGTERTLATELIGVIMPAAPPPSAFRAPPTSYGGGVLRWRHGGGSAAVTMLPDGSPAPTTAHVPGSDHPITAELALFPYLFPYAPAAYMGGPHTLAQYLNFRAYSFFSVFIRQTTMLYTKSNKAVLEKAVRVYLKSHPGASDAAILKHVIRYSLPSNIPNTPGWHRKNLLDLLALVDRWGMPTCFLTVTADELSMTRWGEVAAMEEHLEKFCTSYTWKDAPAENAYLFHKHVRLFMDKVLRAGRGGNACAAAPLGRIQHYVSRYEVQNWQSLHAHILLWVHPDDVERITSEIIACVPADYRGDASVKTCPTYEEMWVEPEDESQKALFQHVMRKQMHHCSPAKQPGCCKSGICQYGFPWKPYNLATPTVDPICRRFRITSTDWSFYVLKYALKAEPCGALNLDNLSCVALGLPKDPPAAKGEPSYVVKLINAFLCSTVVSPTLAWLMCANIHTVHMSSGVLFIDSEPPDSQTRAVLPGARLQTPPVDVYMLRPVQLEDVMFRDFYLRYALVAVKPRARTTRRRAQQAVQGRQVRKACRQGPPKSTFIGPTMDGHLSVFRLTEPGIVHFSDPHPAADSEGYFYNLLLVSVPFRHEKELCSEVNLSKTFEECHLQQLVNNTSDLEVHLESYANHHLFNLQRRQALLAALLGKYKVPEGMEDDLDPDAPTFGVNYSCLPEQQTVVDAVKQRSSGLLVLKGGPGSGKTFTTKKLTRELHQAGKTVLLSASTGAAAVRL</sequence>
<feature type="domain" description="Helitron helicase-like" evidence="2">
    <location>
        <begin position="449"/>
        <end position="605"/>
    </location>
</feature>
<evidence type="ECO:0000259" key="2">
    <source>
        <dbReference type="Pfam" id="PF14214"/>
    </source>
</evidence>
<protein>
    <recommendedName>
        <fullName evidence="2">Helitron helicase-like domain-containing protein</fullName>
    </recommendedName>
</protein>
<dbReference type="InterPro" id="IPR027417">
    <property type="entry name" value="P-loop_NTPase"/>
</dbReference>
<accession>A0A836BRU7</accession>
<dbReference type="SUPFAM" id="SSF52540">
    <property type="entry name" value="P-loop containing nucleoside triphosphate hydrolases"/>
    <property type="match status" value="1"/>
</dbReference>
<reference evidence="3" key="1">
    <citation type="journal article" date="2020" name="bioRxiv">
        <title>Comparative genomics of Chlamydomonas.</title>
        <authorList>
            <person name="Craig R.J."/>
            <person name="Hasan A.R."/>
            <person name="Ness R.W."/>
            <person name="Keightley P.D."/>
        </authorList>
    </citation>
    <scope>NUCLEOTIDE SEQUENCE</scope>
    <source>
        <strain evidence="3">CCAP 11/70</strain>
    </source>
</reference>
<feature type="region of interest" description="Disordered" evidence="1">
    <location>
        <begin position="63"/>
        <end position="88"/>
    </location>
</feature>
<dbReference type="Pfam" id="PF13604">
    <property type="entry name" value="AAA_30"/>
    <property type="match status" value="1"/>
</dbReference>
<dbReference type="InterPro" id="IPR025476">
    <property type="entry name" value="Helitron_helicase-like"/>
</dbReference>
<organism evidence="3 4">
    <name type="scientific">Edaphochlamys debaryana</name>
    <dbReference type="NCBI Taxonomy" id="47281"/>
    <lineage>
        <taxon>Eukaryota</taxon>
        <taxon>Viridiplantae</taxon>
        <taxon>Chlorophyta</taxon>
        <taxon>core chlorophytes</taxon>
        <taxon>Chlorophyceae</taxon>
        <taxon>CS clade</taxon>
        <taxon>Chlamydomonadales</taxon>
        <taxon>Chlamydomonadales incertae sedis</taxon>
        <taxon>Edaphochlamys</taxon>
    </lineage>
</organism>
<dbReference type="OrthoDB" id="547730at2759"/>
<name>A0A836BRU7_9CHLO</name>
<comment type="caution">
    <text evidence="3">The sequence shown here is derived from an EMBL/GenBank/DDBJ whole genome shotgun (WGS) entry which is preliminary data.</text>
</comment>
<evidence type="ECO:0000256" key="1">
    <source>
        <dbReference type="SAM" id="MobiDB-lite"/>
    </source>
</evidence>
<dbReference type="EMBL" id="JAEHOE010000134">
    <property type="protein sequence ID" value="KAG2485199.1"/>
    <property type="molecule type" value="Genomic_DNA"/>
</dbReference>
<dbReference type="Gene3D" id="3.40.50.300">
    <property type="entry name" value="P-loop containing nucleotide triphosphate hydrolases"/>
    <property type="match status" value="1"/>
</dbReference>
<evidence type="ECO:0000313" key="4">
    <source>
        <dbReference type="Proteomes" id="UP000612055"/>
    </source>
</evidence>
<dbReference type="Pfam" id="PF14214">
    <property type="entry name" value="Helitron_like_N"/>
    <property type="match status" value="1"/>
</dbReference>
<keyword evidence="4" id="KW-1185">Reference proteome</keyword>
<evidence type="ECO:0000313" key="3">
    <source>
        <dbReference type="EMBL" id="KAG2485199.1"/>
    </source>
</evidence>
<proteinExistence type="predicted"/>
<gene>
    <name evidence="3" type="ORF">HYH03_016088</name>
</gene>
<feature type="compositionally biased region" description="Low complexity" evidence="1">
    <location>
        <begin position="70"/>
        <end position="83"/>
    </location>
</feature>